<accession>A0ABQ3EQ66</accession>
<evidence type="ECO:0000256" key="7">
    <source>
        <dbReference type="SAM" id="MobiDB-lite"/>
    </source>
</evidence>
<keyword evidence="3 5" id="KW-0687">Ribonucleoprotein</keyword>
<sequence length="71" mass="7776">MAGSSTDTSRSCPHSRPAVWSGAGGGTDPENLTNMKVKPSVKKICDKCKVIRRHGRVMVICDNLRHKQRQG</sequence>
<gene>
    <name evidence="5" type="primary">rpmJ</name>
    <name evidence="8" type="ORF">GCM10010347_12480</name>
</gene>
<keyword evidence="9" id="KW-1185">Reference proteome</keyword>
<dbReference type="PROSITE" id="PS00828">
    <property type="entry name" value="RIBOSOMAL_L36"/>
    <property type="match status" value="1"/>
</dbReference>
<comment type="caution">
    <text evidence="8">The sequence shown here is derived from an EMBL/GenBank/DDBJ whole genome shotgun (WGS) entry which is preliminary data.</text>
</comment>
<dbReference type="PANTHER" id="PTHR42888:SF1">
    <property type="entry name" value="LARGE RIBOSOMAL SUBUNIT PROTEIN BL36C"/>
    <property type="match status" value="1"/>
</dbReference>
<evidence type="ECO:0000256" key="6">
    <source>
        <dbReference type="RuleBase" id="RU000571"/>
    </source>
</evidence>
<evidence type="ECO:0000256" key="2">
    <source>
        <dbReference type="ARBA" id="ARBA00022980"/>
    </source>
</evidence>
<organism evidence="8 9">
    <name type="scientific">Streptomyces cirratus</name>
    <dbReference type="NCBI Taxonomy" id="68187"/>
    <lineage>
        <taxon>Bacteria</taxon>
        <taxon>Bacillati</taxon>
        <taxon>Actinomycetota</taxon>
        <taxon>Actinomycetes</taxon>
        <taxon>Kitasatosporales</taxon>
        <taxon>Streptomycetaceae</taxon>
        <taxon>Streptomyces</taxon>
    </lineage>
</organism>
<dbReference type="EMBL" id="BMVP01000002">
    <property type="protein sequence ID" value="GHB44557.1"/>
    <property type="molecule type" value="Genomic_DNA"/>
</dbReference>
<evidence type="ECO:0000256" key="4">
    <source>
        <dbReference type="ARBA" id="ARBA00035186"/>
    </source>
</evidence>
<feature type="region of interest" description="Disordered" evidence="7">
    <location>
        <begin position="1"/>
        <end position="34"/>
    </location>
</feature>
<evidence type="ECO:0000256" key="5">
    <source>
        <dbReference type="HAMAP-Rule" id="MF_00251"/>
    </source>
</evidence>
<dbReference type="Proteomes" id="UP000642673">
    <property type="component" value="Unassembled WGS sequence"/>
</dbReference>
<comment type="similarity">
    <text evidence="1 5 6">Belongs to the bacterial ribosomal protein bL36 family.</text>
</comment>
<dbReference type="Pfam" id="PF00444">
    <property type="entry name" value="Ribosomal_L36"/>
    <property type="match status" value="1"/>
</dbReference>
<dbReference type="PANTHER" id="PTHR42888">
    <property type="entry name" value="50S RIBOSOMAL PROTEIN L36, CHLOROPLASTIC"/>
    <property type="match status" value="1"/>
</dbReference>
<name>A0ABQ3EQ66_9ACTN</name>
<keyword evidence="2 5" id="KW-0689">Ribosomal protein</keyword>
<evidence type="ECO:0000256" key="1">
    <source>
        <dbReference type="ARBA" id="ARBA00007645"/>
    </source>
</evidence>
<dbReference type="InterPro" id="IPR035977">
    <property type="entry name" value="Ribosomal_bL36_sp"/>
</dbReference>
<dbReference type="NCBIfam" id="TIGR01022">
    <property type="entry name" value="rpmJ_bact"/>
    <property type="match status" value="1"/>
</dbReference>
<feature type="compositionally biased region" description="Polar residues" evidence="7">
    <location>
        <begin position="1"/>
        <end position="12"/>
    </location>
</feature>
<dbReference type="InterPro" id="IPR000473">
    <property type="entry name" value="Ribosomal_bL36"/>
</dbReference>
<protein>
    <recommendedName>
        <fullName evidence="4 5">Large ribosomal subunit protein bL36</fullName>
    </recommendedName>
</protein>
<dbReference type="HAMAP" id="MF_00251">
    <property type="entry name" value="Ribosomal_bL36"/>
    <property type="match status" value="1"/>
</dbReference>
<evidence type="ECO:0000313" key="8">
    <source>
        <dbReference type="EMBL" id="GHB44557.1"/>
    </source>
</evidence>
<proteinExistence type="inferred from homology"/>
<dbReference type="SUPFAM" id="SSF57840">
    <property type="entry name" value="Ribosomal protein L36"/>
    <property type="match status" value="1"/>
</dbReference>
<evidence type="ECO:0000313" key="9">
    <source>
        <dbReference type="Proteomes" id="UP000642673"/>
    </source>
</evidence>
<evidence type="ECO:0000256" key="3">
    <source>
        <dbReference type="ARBA" id="ARBA00023274"/>
    </source>
</evidence>
<reference evidence="9" key="1">
    <citation type="journal article" date="2019" name="Int. J. Syst. Evol. Microbiol.">
        <title>The Global Catalogue of Microorganisms (GCM) 10K type strain sequencing project: providing services to taxonomists for standard genome sequencing and annotation.</title>
        <authorList>
            <consortium name="The Broad Institute Genomics Platform"/>
            <consortium name="The Broad Institute Genome Sequencing Center for Infectious Disease"/>
            <person name="Wu L."/>
            <person name="Ma J."/>
        </authorList>
    </citation>
    <scope>NUCLEOTIDE SEQUENCE [LARGE SCALE GENOMIC DNA]</scope>
    <source>
        <strain evidence="9">JCM 4738</strain>
    </source>
</reference>